<evidence type="ECO:0000259" key="8">
    <source>
        <dbReference type="PROSITE" id="PS50928"/>
    </source>
</evidence>
<dbReference type="InterPro" id="IPR000515">
    <property type="entry name" value="MetI-like"/>
</dbReference>
<dbReference type="PANTHER" id="PTHR43744">
    <property type="entry name" value="ABC TRANSPORTER PERMEASE PROTEIN MG189-RELATED-RELATED"/>
    <property type="match status" value="1"/>
</dbReference>
<dbReference type="PANTHER" id="PTHR43744:SF12">
    <property type="entry name" value="ABC TRANSPORTER PERMEASE PROTEIN MG189-RELATED"/>
    <property type="match status" value="1"/>
</dbReference>
<dbReference type="RefSeq" id="WP_158344811.1">
    <property type="nucleotide sequence ID" value="NZ_JAHQCW010000005.1"/>
</dbReference>
<feature type="transmembrane region" description="Helical" evidence="7">
    <location>
        <begin position="136"/>
        <end position="159"/>
    </location>
</feature>
<evidence type="ECO:0000256" key="3">
    <source>
        <dbReference type="ARBA" id="ARBA00022475"/>
    </source>
</evidence>
<dbReference type="InterPro" id="IPR035906">
    <property type="entry name" value="MetI-like_sf"/>
</dbReference>
<dbReference type="AlphaFoldDB" id="A0A949NDD9"/>
<dbReference type="Pfam" id="PF00528">
    <property type="entry name" value="BPD_transp_1"/>
    <property type="match status" value="1"/>
</dbReference>
<dbReference type="SUPFAM" id="SSF161098">
    <property type="entry name" value="MetI-like"/>
    <property type="match status" value="1"/>
</dbReference>
<proteinExistence type="inferred from homology"/>
<reference evidence="9" key="1">
    <citation type="submission" date="2021-06" db="EMBL/GenBank/DDBJ databases">
        <title>Description of novel taxa of the family Lachnospiraceae.</title>
        <authorList>
            <person name="Chaplin A.V."/>
            <person name="Sokolova S.R."/>
            <person name="Pikina A.P."/>
            <person name="Korzhanova M."/>
            <person name="Belova V."/>
            <person name="Korostin D."/>
            <person name="Efimov B.A."/>
        </authorList>
    </citation>
    <scope>NUCLEOTIDE SEQUENCE</scope>
    <source>
        <strain evidence="9">ASD5720</strain>
    </source>
</reference>
<feature type="transmembrane region" description="Helical" evidence="7">
    <location>
        <begin position="237"/>
        <end position="258"/>
    </location>
</feature>
<dbReference type="CDD" id="cd06261">
    <property type="entry name" value="TM_PBP2"/>
    <property type="match status" value="1"/>
</dbReference>
<sequence>MSPKKRFQKLLLEIGAVVLSLIYIIPAWMVLVNSFKEKKEANKFDLGLPKEFHFENYLRVFQEGNIMRSLFNGLLIATVGVVAVILISSLAAFYIARAKNRMANGFYMYFISGMLIPVAMIPTYIILLLLKLNNTYIGLIFMFITYCIPVSIFLYTGFMKSIPEEIDEAAIMDGCRGPQLFFRVIFPLLKSVTVTVFVINFMGIWNDVNTQLFFASGDKWTMPMTVYRFYGIYLSDWNLVFADVVVTVLPVFIVYMFAQNQMVEGMTAGAVKG</sequence>
<feature type="transmembrane region" description="Helical" evidence="7">
    <location>
        <begin position="74"/>
        <end position="95"/>
    </location>
</feature>
<keyword evidence="10" id="KW-1185">Reference proteome</keyword>
<protein>
    <submittedName>
        <fullName evidence="9">Carbohydrate ABC transporter permease</fullName>
    </submittedName>
</protein>
<comment type="caution">
    <text evidence="9">The sequence shown here is derived from an EMBL/GenBank/DDBJ whole genome shotgun (WGS) entry which is preliminary data.</text>
</comment>
<feature type="transmembrane region" description="Helical" evidence="7">
    <location>
        <begin position="180"/>
        <end position="205"/>
    </location>
</feature>
<evidence type="ECO:0000256" key="5">
    <source>
        <dbReference type="ARBA" id="ARBA00022989"/>
    </source>
</evidence>
<keyword evidence="4 7" id="KW-0812">Transmembrane</keyword>
<keyword evidence="5 7" id="KW-1133">Transmembrane helix</keyword>
<dbReference type="Proteomes" id="UP000712157">
    <property type="component" value="Unassembled WGS sequence"/>
</dbReference>
<keyword evidence="3" id="KW-1003">Cell membrane</keyword>
<name>A0A949NDD9_9FIRM</name>
<gene>
    <name evidence="9" type="ORF">KTH89_04860</name>
</gene>
<evidence type="ECO:0000256" key="2">
    <source>
        <dbReference type="ARBA" id="ARBA00022448"/>
    </source>
</evidence>
<evidence type="ECO:0000256" key="1">
    <source>
        <dbReference type="ARBA" id="ARBA00004651"/>
    </source>
</evidence>
<organism evidence="9 10">
    <name type="scientific">Diplocloster agilis</name>
    <dbReference type="NCBI Taxonomy" id="2850323"/>
    <lineage>
        <taxon>Bacteria</taxon>
        <taxon>Bacillati</taxon>
        <taxon>Bacillota</taxon>
        <taxon>Clostridia</taxon>
        <taxon>Lachnospirales</taxon>
        <taxon>Lachnospiraceae</taxon>
        <taxon>Diplocloster</taxon>
    </lineage>
</organism>
<feature type="domain" description="ABC transmembrane type-1" evidence="8">
    <location>
        <begin position="70"/>
        <end position="258"/>
    </location>
</feature>
<feature type="transmembrane region" description="Helical" evidence="7">
    <location>
        <begin position="107"/>
        <end position="130"/>
    </location>
</feature>
<keyword evidence="6 7" id="KW-0472">Membrane</keyword>
<evidence type="ECO:0000313" key="10">
    <source>
        <dbReference type="Proteomes" id="UP000712157"/>
    </source>
</evidence>
<evidence type="ECO:0000313" key="9">
    <source>
        <dbReference type="EMBL" id="MBU9735856.1"/>
    </source>
</evidence>
<comment type="subcellular location">
    <subcellularLocation>
        <location evidence="1 7">Cell membrane</location>
        <topology evidence="1 7">Multi-pass membrane protein</topology>
    </subcellularLocation>
</comment>
<keyword evidence="2 7" id="KW-0813">Transport</keyword>
<comment type="similarity">
    <text evidence="7">Belongs to the binding-protein-dependent transport system permease family.</text>
</comment>
<dbReference type="GO" id="GO:0055085">
    <property type="term" value="P:transmembrane transport"/>
    <property type="evidence" value="ECO:0007669"/>
    <property type="project" value="InterPro"/>
</dbReference>
<dbReference type="EMBL" id="JAHQCW010000005">
    <property type="protein sequence ID" value="MBU9735856.1"/>
    <property type="molecule type" value="Genomic_DNA"/>
</dbReference>
<dbReference type="GO" id="GO:0005886">
    <property type="term" value="C:plasma membrane"/>
    <property type="evidence" value="ECO:0007669"/>
    <property type="project" value="UniProtKB-SubCell"/>
</dbReference>
<dbReference type="Gene3D" id="1.10.3720.10">
    <property type="entry name" value="MetI-like"/>
    <property type="match status" value="1"/>
</dbReference>
<feature type="transmembrane region" description="Helical" evidence="7">
    <location>
        <begin position="12"/>
        <end position="31"/>
    </location>
</feature>
<evidence type="ECO:0000256" key="6">
    <source>
        <dbReference type="ARBA" id="ARBA00023136"/>
    </source>
</evidence>
<evidence type="ECO:0000256" key="4">
    <source>
        <dbReference type="ARBA" id="ARBA00022692"/>
    </source>
</evidence>
<evidence type="ECO:0000256" key="7">
    <source>
        <dbReference type="RuleBase" id="RU363032"/>
    </source>
</evidence>
<dbReference type="PROSITE" id="PS50928">
    <property type="entry name" value="ABC_TM1"/>
    <property type="match status" value="1"/>
</dbReference>
<accession>A0A949NDD9</accession>